<dbReference type="CDD" id="cd01099">
    <property type="entry name" value="PAN_AP_HGF"/>
    <property type="match status" value="1"/>
</dbReference>
<evidence type="ECO:0000256" key="1">
    <source>
        <dbReference type="ARBA" id="ARBA00022723"/>
    </source>
</evidence>
<keyword evidence="4" id="KW-1015">Disulfide bond</keyword>
<dbReference type="OMA" id="NCARMIM"/>
<dbReference type="SUPFAM" id="SSF56496">
    <property type="entry name" value="Fibrinogen C-terminal domain-like"/>
    <property type="match status" value="1"/>
</dbReference>
<dbReference type="PROSITE" id="PS50948">
    <property type="entry name" value="PAN"/>
    <property type="match status" value="1"/>
</dbReference>
<dbReference type="PANTHER" id="PTHR16146:SF46">
    <property type="entry name" value="INTELECTIN-1A-RELATED"/>
    <property type="match status" value="1"/>
</dbReference>
<dbReference type="Proteomes" id="UP000887567">
    <property type="component" value="Unplaced"/>
</dbReference>
<dbReference type="Gene3D" id="3.50.4.10">
    <property type="entry name" value="Hepatocyte Growth Factor"/>
    <property type="match status" value="1"/>
</dbReference>
<dbReference type="PANTHER" id="PTHR16146">
    <property type="entry name" value="INTELECTIN"/>
    <property type="match status" value="1"/>
</dbReference>
<sequence length="299" mass="33660">MMKSIAVQALSCNVFRSSPGTYLKGHVFHTSSVPGLQQCTAACLNHYQCKSSNFGFVNRTCELNNVDKFDSPSDLVPRPGFSYSGWKTKQPSRSCAEIKQRNPSNTVSGYYTVFVRGQQRQVYCDMENFGGGWSLVVSINASNNDHLQTIENNCKDSFLCVPHSKSNVEGRKMSDEDIIALASTEGTFRFDRFGSTPGTSFYQLPGGPNHFSSSCYASNCARMIMSHHYPYKWESNCKGISVGYKIFHHVFDNHDKDECGFRWESSQFITRGPGRFLYGYKAYGNTGIYFKEEGSLFVR</sequence>
<keyword evidence="8" id="KW-1185">Reference proteome</keyword>
<dbReference type="RefSeq" id="XP_020896516.2">
    <property type="nucleotide sequence ID" value="XM_021040857.2"/>
</dbReference>
<dbReference type="AlphaFoldDB" id="A0A913WZE9"/>
<evidence type="ECO:0000256" key="3">
    <source>
        <dbReference type="ARBA" id="ARBA00022837"/>
    </source>
</evidence>
<organism evidence="7 8">
    <name type="scientific">Exaiptasia diaphana</name>
    <name type="common">Tropical sea anemone</name>
    <name type="synonym">Aiptasia pulchella</name>
    <dbReference type="NCBI Taxonomy" id="2652724"/>
    <lineage>
        <taxon>Eukaryota</taxon>
        <taxon>Metazoa</taxon>
        <taxon>Cnidaria</taxon>
        <taxon>Anthozoa</taxon>
        <taxon>Hexacorallia</taxon>
        <taxon>Actiniaria</taxon>
        <taxon>Aiptasiidae</taxon>
        <taxon>Exaiptasia</taxon>
    </lineage>
</organism>
<dbReference type="InterPro" id="IPR014716">
    <property type="entry name" value="Fibrinogen_a/b/g_C_1"/>
</dbReference>
<dbReference type="SMART" id="SM00473">
    <property type="entry name" value="PAN_AP"/>
    <property type="match status" value="1"/>
</dbReference>
<dbReference type="GO" id="GO:0046872">
    <property type="term" value="F:metal ion binding"/>
    <property type="evidence" value="ECO:0007669"/>
    <property type="project" value="UniProtKB-KW"/>
</dbReference>
<feature type="domain" description="Fibrinogen C-terminal" evidence="6">
    <location>
        <begin position="86"/>
        <end position="136"/>
    </location>
</feature>
<keyword evidence="2" id="KW-0430">Lectin</keyword>
<reference evidence="7" key="1">
    <citation type="submission" date="2022-11" db="UniProtKB">
        <authorList>
            <consortium name="EnsemblMetazoa"/>
        </authorList>
    </citation>
    <scope>IDENTIFICATION</scope>
</reference>
<dbReference type="InterPro" id="IPR003609">
    <property type="entry name" value="Pan_app"/>
</dbReference>
<dbReference type="GO" id="GO:0005615">
    <property type="term" value="C:extracellular space"/>
    <property type="evidence" value="ECO:0007669"/>
    <property type="project" value="TreeGrafter"/>
</dbReference>
<evidence type="ECO:0000259" key="5">
    <source>
        <dbReference type="PROSITE" id="PS50948"/>
    </source>
</evidence>
<dbReference type="Pfam" id="PF00024">
    <property type="entry name" value="PAN_1"/>
    <property type="match status" value="1"/>
</dbReference>
<dbReference type="InterPro" id="IPR002181">
    <property type="entry name" value="Fibrinogen_a/b/g_C_dom"/>
</dbReference>
<protein>
    <recommendedName>
        <fullName evidence="9">Fibrinogen C-terminal domain-containing protein</fullName>
    </recommendedName>
</protein>
<name>A0A913WZE9_EXADI</name>
<evidence type="ECO:0000313" key="7">
    <source>
        <dbReference type="EnsemblMetazoa" id="XP_020896516.2"/>
    </source>
</evidence>
<dbReference type="KEGG" id="epa:110235400"/>
<keyword evidence="3" id="KW-0106">Calcium</keyword>
<dbReference type="GeneID" id="110235400"/>
<proteinExistence type="predicted"/>
<dbReference type="InterPro" id="IPR036056">
    <property type="entry name" value="Fibrinogen-like_C"/>
</dbReference>
<evidence type="ECO:0000259" key="6">
    <source>
        <dbReference type="PROSITE" id="PS51406"/>
    </source>
</evidence>
<dbReference type="GO" id="GO:0070492">
    <property type="term" value="F:oligosaccharide binding"/>
    <property type="evidence" value="ECO:0007669"/>
    <property type="project" value="TreeGrafter"/>
</dbReference>
<dbReference type="NCBIfam" id="NF040941">
    <property type="entry name" value="GGGWT_bact"/>
    <property type="match status" value="1"/>
</dbReference>
<keyword evidence="1" id="KW-0479">Metal-binding</keyword>
<dbReference type="EnsemblMetazoa" id="XM_021040857.2">
    <property type="protein sequence ID" value="XP_020896516.2"/>
    <property type="gene ID" value="LOC110235400"/>
</dbReference>
<evidence type="ECO:0000256" key="2">
    <source>
        <dbReference type="ARBA" id="ARBA00022734"/>
    </source>
</evidence>
<dbReference type="OrthoDB" id="5975350at2759"/>
<evidence type="ECO:0008006" key="9">
    <source>
        <dbReference type="Google" id="ProtNLM"/>
    </source>
</evidence>
<dbReference type="SUPFAM" id="SSF57414">
    <property type="entry name" value="Hairpin loop containing domain-like"/>
    <property type="match status" value="1"/>
</dbReference>
<evidence type="ECO:0000313" key="8">
    <source>
        <dbReference type="Proteomes" id="UP000887567"/>
    </source>
</evidence>
<feature type="domain" description="Apple" evidence="5">
    <location>
        <begin position="12"/>
        <end position="88"/>
    </location>
</feature>
<accession>A0A913WZE9</accession>
<dbReference type="Gene3D" id="3.90.215.10">
    <property type="entry name" value="Gamma Fibrinogen, chain A, domain 1"/>
    <property type="match status" value="1"/>
</dbReference>
<dbReference type="PROSITE" id="PS51406">
    <property type="entry name" value="FIBRINOGEN_C_2"/>
    <property type="match status" value="1"/>
</dbReference>
<evidence type="ECO:0000256" key="4">
    <source>
        <dbReference type="ARBA" id="ARBA00023157"/>
    </source>
</evidence>